<name>A0ABQ3TQF1_STRHY</name>
<reference evidence="3" key="1">
    <citation type="submission" date="2024-05" db="EMBL/GenBank/DDBJ databases">
        <title>Whole genome shotgun sequence of Streptomyces hygroscopicus NBRC 113678.</title>
        <authorList>
            <person name="Komaki H."/>
            <person name="Tamura T."/>
        </authorList>
    </citation>
    <scope>NUCLEOTIDE SEQUENCE</scope>
    <source>
        <strain evidence="3">N11-34</strain>
    </source>
</reference>
<organism evidence="3 4">
    <name type="scientific">Streptomyces hygroscopicus</name>
    <dbReference type="NCBI Taxonomy" id="1912"/>
    <lineage>
        <taxon>Bacteria</taxon>
        <taxon>Bacillati</taxon>
        <taxon>Actinomycetota</taxon>
        <taxon>Actinomycetes</taxon>
        <taxon>Kitasatosporales</taxon>
        <taxon>Streptomycetaceae</taxon>
        <taxon>Streptomyces</taxon>
        <taxon>Streptomyces violaceusniger group</taxon>
    </lineage>
</organism>
<comment type="caution">
    <text evidence="3">The sequence shown here is derived from an EMBL/GenBank/DDBJ whole genome shotgun (WGS) entry which is preliminary data.</text>
</comment>
<dbReference type="SUPFAM" id="SSF74650">
    <property type="entry name" value="Galactose mutarotase-like"/>
    <property type="match status" value="1"/>
</dbReference>
<gene>
    <name evidence="3" type="ORF">TPA0910_00030</name>
</gene>
<evidence type="ECO:0000256" key="1">
    <source>
        <dbReference type="SAM" id="MobiDB-lite"/>
    </source>
</evidence>
<dbReference type="Proteomes" id="UP001054854">
    <property type="component" value="Unassembled WGS sequence"/>
</dbReference>
<dbReference type="PANTHER" id="PTHR46017:SF1">
    <property type="entry name" value="ALPHA-MANNOSIDASE 2C1"/>
    <property type="match status" value="1"/>
</dbReference>
<keyword evidence="4" id="KW-1185">Reference proteome</keyword>
<sequence length="180" mass="19519">MTVDADGLLTSVLDLDASREVLVPGARGNLLQLHPTTPTTGTAWDIDRHYRRTHTDLTDAESVELIESGPLRATVRVIRSFGASRITQELTLAAGNRRLDIATEVDWQESEKVLKAAFPLDVHAQVSTAEIQFGHVGPCHPHQHQLGRGPVRDLRPPLAAGGRNPATGRRCSTTPPTATM</sequence>
<dbReference type="EMBL" id="BNEK01000001">
    <property type="protein sequence ID" value="GHJ25570.1"/>
    <property type="molecule type" value="Genomic_DNA"/>
</dbReference>
<evidence type="ECO:0000259" key="2">
    <source>
        <dbReference type="Pfam" id="PF07748"/>
    </source>
</evidence>
<dbReference type="InterPro" id="IPR011682">
    <property type="entry name" value="Glyco_hydro_38_C"/>
</dbReference>
<dbReference type="RefSeq" id="WP_372498867.1">
    <property type="nucleotide sequence ID" value="NZ_BNEK01000001.1"/>
</dbReference>
<accession>A0ABQ3TQF1</accession>
<feature type="compositionally biased region" description="Polar residues" evidence="1">
    <location>
        <begin position="170"/>
        <end position="180"/>
    </location>
</feature>
<evidence type="ECO:0000313" key="3">
    <source>
        <dbReference type="EMBL" id="GHJ25570.1"/>
    </source>
</evidence>
<dbReference type="Gene3D" id="2.70.98.30">
    <property type="entry name" value="Golgi alpha-mannosidase II, domain 4"/>
    <property type="match status" value="1"/>
</dbReference>
<protein>
    <recommendedName>
        <fullName evidence="2">Glycosyl hydrolase family 38 C-terminal domain-containing protein</fullName>
    </recommendedName>
</protein>
<dbReference type="Pfam" id="PF07748">
    <property type="entry name" value="Glyco_hydro_38C"/>
    <property type="match status" value="1"/>
</dbReference>
<dbReference type="PANTHER" id="PTHR46017">
    <property type="entry name" value="ALPHA-MANNOSIDASE 2C1"/>
    <property type="match status" value="1"/>
</dbReference>
<dbReference type="InterPro" id="IPR011013">
    <property type="entry name" value="Gal_mutarotase_sf_dom"/>
</dbReference>
<feature type="region of interest" description="Disordered" evidence="1">
    <location>
        <begin position="140"/>
        <end position="180"/>
    </location>
</feature>
<evidence type="ECO:0000313" key="4">
    <source>
        <dbReference type="Proteomes" id="UP001054854"/>
    </source>
</evidence>
<feature type="domain" description="Glycosyl hydrolase family 38 C-terminal" evidence="2">
    <location>
        <begin position="3"/>
        <end position="136"/>
    </location>
</feature>
<proteinExistence type="predicted"/>